<protein>
    <submittedName>
        <fullName evidence="1">Uncharacterized protein</fullName>
    </submittedName>
</protein>
<reference evidence="1 2" key="1">
    <citation type="journal article" date="2022" name="New Phytol.">
        <title>Ecological generalism drives hyperdiversity of secondary metabolite gene clusters in xylarialean endophytes.</title>
        <authorList>
            <person name="Franco M.E.E."/>
            <person name="Wisecaver J.H."/>
            <person name="Arnold A.E."/>
            <person name="Ju Y.M."/>
            <person name="Slot J.C."/>
            <person name="Ahrendt S."/>
            <person name="Moore L.P."/>
            <person name="Eastman K.E."/>
            <person name="Scott K."/>
            <person name="Konkel Z."/>
            <person name="Mondo S.J."/>
            <person name="Kuo A."/>
            <person name="Hayes R.D."/>
            <person name="Haridas S."/>
            <person name="Andreopoulos B."/>
            <person name="Riley R."/>
            <person name="LaButti K."/>
            <person name="Pangilinan J."/>
            <person name="Lipzen A."/>
            <person name="Amirebrahimi M."/>
            <person name="Yan J."/>
            <person name="Adam C."/>
            <person name="Keymanesh K."/>
            <person name="Ng V."/>
            <person name="Louie K."/>
            <person name="Northen T."/>
            <person name="Drula E."/>
            <person name="Henrissat B."/>
            <person name="Hsieh H.M."/>
            <person name="Youens-Clark K."/>
            <person name="Lutzoni F."/>
            <person name="Miadlikowska J."/>
            <person name="Eastwood D.C."/>
            <person name="Hamelin R.C."/>
            <person name="Grigoriev I.V."/>
            <person name="U'Ren J.M."/>
        </authorList>
    </citation>
    <scope>NUCLEOTIDE SEQUENCE [LARGE SCALE GENOMIC DNA]</scope>
    <source>
        <strain evidence="1 2">ER1909</strain>
    </source>
</reference>
<accession>A0ACC0D3Y9</accession>
<dbReference type="Proteomes" id="UP001497680">
    <property type="component" value="Unassembled WGS sequence"/>
</dbReference>
<comment type="caution">
    <text evidence="1">The sequence shown here is derived from an EMBL/GenBank/DDBJ whole genome shotgun (WGS) entry which is preliminary data.</text>
</comment>
<evidence type="ECO:0000313" key="2">
    <source>
        <dbReference type="Proteomes" id="UP001497680"/>
    </source>
</evidence>
<name>A0ACC0D3Y9_9PEZI</name>
<keyword evidence="2" id="KW-1185">Reference proteome</keyword>
<proteinExistence type="predicted"/>
<sequence>MDRFTRLLNESRGSPTPDRDNQQPNRSAILDEISRRRGVYFERSPQLKFDGVQGIGFNGGILIFTEADPDTGDPVRRISVKFALNPEQEFRLQQEKNFLEGFATAEHFQQRIHIPDSRINFGPFNSRSMIATEYLHRGSLAHLLVRQTIGFESPPAAMPGFDPRIPVQREEIWHNINWRHKIRLSHNAIEMYNLRIGNGDDNEHDFCPLTDMSKCRLEPELEHADQLNIRDIAEASNPISKYEGAAILTDLQVITKLAVTGKPLYLMHEDRKINSQIMLTYGQHNRLTPDAPIDPKEVDTDADHDFLRMTHIDWELKELVAACLAYQPAEIPPKAWILAATDDAIANRTWEKTINMAGGDDADSARRMATEVATELSPDPEAQFIQEFIYNADNEGVQNSLLGDVYDIMGPAPRDESLYYQQRNEFMYGIEYE</sequence>
<dbReference type="EMBL" id="MU394308">
    <property type="protein sequence ID" value="KAI6087412.1"/>
    <property type="molecule type" value="Genomic_DNA"/>
</dbReference>
<organism evidence="1 2">
    <name type="scientific">Hypoxylon rubiginosum</name>
    <dbReference type="NCBI Taxonomy" id="110542"/>
    <lineage>
        <taxon>Eukaryota</taxon>
        <taxon>Fungi</taxon>
        <taxon>Dikarya</taxon>
        <taxon>Ascomycota</taxon>
        <taxon>Pezizomycotina</taxon>
        <taxon>Sordariomycetes</taxon>
        <taxon>Xylariomycetidae</taxon>
        <taxon>Xylariales</taxon>
        <taxon>Hypoxylaceae</taxon>
        <taxon>Hypoxylon</taxon>
    </lineage>
</organism>
<gene>
    <name evidence="1" type="ORF">F4821DRAFT_259067</name>
</gene>
<evidence type="ECO:0000313" key="1">
    <source>
        <dbReference type="EMBL" id="KAI6087412.1"/>
    </source>
</evidence>